<evidence type="ECO:0000259" key="1">
    <source>
        <dbReference type="Pfam" id="PF04784"/>
    </source>
</evidence>
<evidence type="ECO:0000259" key="2">
    <source>
        <dbReference type="Pfam" id="PF14389"/>
    </source>
</evidence>
<sequence>MEQLQLLDDWKLSNPMKETRKSSLKQEILELQKQLEDQFLVRNALEKAAVGYWKTLPSHYHHRHHHVSHDDVFIPSPAKELIKEISALELEVVYLERYLVSLYKQRCCCSSEAESPESLKTKQVSQTRNNAEAGTKELPQAGNLLQFSSSSSSIRRCYSSLSHRFNTGAAISRALDSHHSLPLSLFEDASLNGGGGGGGDGMEISPNWVSEEMVKCISSIYCELAQPSSRLGAEGSSCSYQLREVGWMSIDVHKIQHVQHKIQHYRSLVSKLERVEPAEMKHGEKLAFWINVHNSLVMHSYLEYGIPRNHIRRTSLVLKAAYNVGGRTVSVDMIQTSILRCNLPRPAQWLRVLLYPTRKLKNGDAKRPYSITTPEPCLYFALCTGNHSDPPLRVYGPETVFEDLEAAKQDYIQTSLTLHKQRNKVMLPKLVDCFAKESRLCPAALTETELDHLLPASVMNSIRRRMHNKPICWVPHNFNFRYLISRESMGDPVQPISF</sequence>
<organism evidence="3 4">
    <name type="scientific">Linum tenue</name>
    <dbReference type="NCBI Taxonomy" id="586396"/>
    <lineage>
        <taxon>Eukaryota</taxon>
        <taxon>Viridiplantae</taxon>
        <taxon>Streptophyta</taxon>
        <taxon>Embryophyta</taxon>
        <taxon>Tracheophyta</taxon>
        <taxon>Spermatophyta</taxon>
        <taxon>Magnoliopsida</taxon>
        <taxon>eudicotyledons</taxon>
        <taxon>Gunneridae</taxon>
        <taxon>Pentapetalae</taxon>
        <taxon>rosids</taxon>
        <taxon>fabids</taxon>
        <taxon>Malpighiales</taxon>
        <taxon>Linaceae</taxon>
        <taxon>Linum</taxon>
    </lineage>
</organism>
<dbReference type="Pfam" id="PF04784">
    <property type="entry name" value="DUF547"/>
    <property type="match status" value="1"/>
</dbReference>
<reference evidence="3" key="1">
    <citation type="submission" date="2022-08" db="EMBL/GenBank/DDBJ databases">
        <authorList>
            <person name="Gutierrez-Valencia J."/>
        </authorList>
    </citation>
    <scope>NUCLEOTIDE SEQUENCE</scope>
</reference>
<dbReference type="Pfam" id="PF14389">
    <property type="entry name" value="Lzipper-MIP1"/>
    <property type="match status" value="1"/>
</dbReference>
<feature type="domain" description="Ternary complex factor MIP1 leucine-zipper" evidence="2">
    <location>
        <begin position="19"/>
        <end position="105"/>
    </location>
</feature>
<protein>
    <recommendedName>
        <fullName evidence="5">DUF547 domain-containing protein</fullName>
    </recommendedName>
</protein>
<dbReference type="InterPro" id="IPR025757">
    <property type="entry name" value="MIP1_Leuzipper"/>
</dbReference>
<evidence type="ECO:0000313" key="3">
    <source>
        <dbReference type="EMBL" id="CAI0377123.1"/>
    </source>
</evidence>
<name>A0AAV0GXN0_9ROSI</name>
<dbReference type="PANTHER" id="PTHR23054">
    <property type="entry name" value="TERNARY COMPLEX FACTOR MIP1, LEUCINE-ZIPPER-RELATED"/>
    <property type="match status" value="1"/>
</dbReference>
<dbReference type="EMBL" id="CAMGYJ010000002">
    <property type="protein sequence ID" value="CAI0377123.1"/>
    <property type="molecule type" value="Genomic_DNA"/>
</dbReference>
<accession>A0AAV0GXN0</accession>
<comment type="caution">
    <text evidence="3">The sequence shown here is derived from an EMBL/GenBank/DDBJ whole genome shotgun (WGS) entry which is preliminary data.</text>
</comment>
<dbReference type="AlphaFoldDB" id="A0AAV0GXN0"/>
<keyword evidence="4" id="KW-1185">Reference proteome</keyword>
<dbReference type="InterPro" id="IPR006869">
    <property type="entry name" value="DUF547"/>
</dbReference>
<proteinExistence type="predicted"/>
<evidence type="ECO:0008006" key="5">
    <source>
        <dbReference type="Google" id="ProtNLM"/>
    </source>
</evidence>
<dbReference type="Proteomes" id="UP001154282">
    <property type="component" value="Unassembled WGS sequence"/>
</dbReference>
<feature type="domain" description="DUF547" evidence="1">
    <location>
        <begin position="278"/>
        <end position="412"/>
    </location>
</feature>
<evidence type="ECO:0000313" key="4">
    <source>
        <dbReference type="Proteomes" id="UP001154282"/>
    </source>
</evidence>
<dbReference type="PANTHER" id="PTHR23054:SF20">
    <property type="entry name" value="DUF547 DOMAIN-CONTAINING PROTEIN"/>
    <property type="match status" value="1"/>
</dbReference>
<gene>
    <name evidence="3" type="ORF">LITE_LOCUS1340</name>
</gene>